<dbReference type="Proteomes" id="UP000768163">
    <property type="component" value="Unassembled WGS sequence"/>
</dbReference>
<keyword evidence="3 7" id="KW-0547">Nucleotide-binding</keyword>
<evidence type="ECO:0000256" key="2">
    <source>
        <dbReference type="ARBA" id="ARBA00018143"/>
    </source>
</evidence>
<reference evidence="9" key="1">
    <citation type="submission" date="2019-11" db="EMBL/GenBank/DDBJ databases">
        <title>Lipid analysis of CO2-rich subsurface aquifers suggests an autotrophy-based deep biosphere with lysolipids enriched in CPR bacteria.</title>
        <authorList>
            <person name="Probst A.J."/>
            <person name="Elling F.J."/>
            <person name="Castelle C.J."/>
            <person name="Zhu Q."/>
            <person name="Elvert M."/>
            <person name="Birarda G."/>
            <person name="Holman H.-Y."/>
            <person name="Lane K.R."/>
            <person name="Ladd B."/>
            <person name="Ryan M.C."/>
            <person name="Woyke T."/>
            <person name="Hinrichs K.-U."/>
            <person name="Banfield J.F."/>
        </authorList>
    </citation>
    <scope>NUCLEOTIDE SEQUENCE</scope>
    <source>
        <strain evidence="9">CG_2015-01_33_1645</strain>
        <strain evidence="10">CG_2015-04_33_537</strain>
    </source>
</reference>
<keyword evidence="7" id="KW-0227">DNA damage</keyword>
<evidence type="ECO:0000256" key="6">
    <source>
        <dbReference type="ARBA" id="ARBA00024641"/>
    </source>
</evidence>
<proteinExistence type="inferred from homology"/>
<evidence type="ECO:0000259" key="8">
    <source>
        <dbReference type="PROSITE" id="PS50162"/>
    </source>
</evidence>
<evidence type="ECO:0000313" key="10">
    <source>
        <dbReference type="EMBL" id="NCS91322.1"/>
    </source>
</evidence>
<dbReference type="InterPro" id="IPR011939">
    <property type="entry name" value="DNA_repair_and_recomb_RadB"/>
</dbReference>
<dbReference type="GO" id="GO:0006310">
    <property type="term" value="P:DNA recombination"/>
    <property type="evidence" value="ECO:0007669"/>
    <property type="project" value="UniProtKB-UniRule"/>
</dbReference>
<dbReference type="PANTHER" id="PTHR22942:SF47">
    <property type="entry name" value="DNA REPAIR AND RECOMBINATION PROTEIN RADB"/>
    <property type="match status" value="1"/>
</dbReference>
<comment type="caution">
    <text evidence="9">The sequence shown here is derived from an EMBL/GenBank/DDBJ whole genome shotgun (WGS) entry which is preliminary data.</text>
</comment>
<dbReference type="Gene3D" id="3.40.50.300">
    <property type="entry name" value="P-loop containing nucleotide triphosphate hydrolases"/>
    <property type="match status" value="1"/>
</dbReference>
<dbReference type="InterPro" id="IPR027417">
    <property type="entry name" value="P-loop_NTPase"/>
</dbReference>
<evidence type="ECO:0000313" key="11">
    <source>
        <dbReference type="Proteomes" id="UP000768163"/>
    </source>
</evidence>
<dbReference type="PIRSF" id="PIRSF003336">
    <property type="entry name" value="RadB"/>
    <property type="match status" value="1"/>
</dbReference>
<keyword evidence="7" id="KW-0233">DNA recombination</keyword>
<dbReference type="AlphaFoldDB" id="A0A8J7YZW8"/>
<dbReference type="NCBIfam" id="TIGR02237">
    <property type="entry name" value="recomb_radB"/>
    <property type="match status" value="1"/>
</dbReference>
<feature type="domain" description="RecA family profile 1" evidence="8">
    <location>
        <begin position="1"/>
        <end position="160"/>
    </location>
</feature>
<protein>
    <recommendedName>
        <fullName evidence="2 7">DNA repair and recombination protein RadB</fullName>
    </recommendedName>
</protein>
<dbReference type="GO" id="GO:0006281">
    <property type="term" value="P:DNA repair"/>
    <property type="evidence" value="ECO:0007669"/>
    <property type="project" value="UniProtKB-UniRule"/>
</dbReference>
<dbReference type="Proteomes" id="UP000738826">
    <property type="component" value="Unassembled WGS sequence"/>
</dbReference>
<comment type="similarity">
    <text evidence="1 7">Belongs to the eukaryotic RecA-like protein family. RadB subfamily.</text>
</comment>
<dbReference type="InterPro" id="IPR003593">
    <property type="entry name" value="AAA+_ATPase"/>
</dbReference>
<evidence type="ECO:0000256" key="4">
    <source>
        <dbReference type="ARBA" id="ARBA00022840"/>
    </source>
</evidence>
<evidence type="ECO:0000313" key="9">
    <source>
        <dbReference type="EMBL" id="NCN65455.1"/>
    </source>
</evidence>
<dbReference type="EMBL" id="JAACQH010000048">
    <property type="protein sequence ID" value="NCS91322.1"/>
    <property type="molecule type" value="Genomic_DNA"/>
</dbReference>
<dbReference type="Pfam" id="PF08423">
    <property type="entry name" value="Rad51"/>
    <property type="match status" value="1"/>
</dbReference>
<dbReference type="GO" id="GO:0140664">
    <property type="term" value="F:ATP-dependent DNA damage sensor activity"/>
    <property type="evidence" value="ECO:0007669"/>
    <property type="project" value="InterPro"/>
</dbReference>
<dbReference type="PROSITE" id="PS50162">
    <property type="entry name" value="RECA_2"/>
    <property type="match status" value="1"/>
</dbReference>
<sequence>MMLNTDKIFNEIFGSGILEKTLTQIYGPPASGKTNLCMIAAVNVALREKKVIFIDTEGGFSVERVKQISKEKTTSVLKNIILIEPTTYREQKTAIDSVEKMINEKIGLVIVDSITMLYRLEEANNINERQERQILLGKQLEILLRISRKFNIPIIITNQVYTDIETKEISPVGGEILKYWCKVIIELGRENLNDTGRFTIMKKHKFIREGQKKLFKIIDEGIVIADEGIVKCQIEAGH</sequence>
<dbReference type="HAMAP" id="MF_00350">
    <property type="entry name" value="RadB"/>
    <property type="match status" value="1"/>
</dbReference>
<evidence type="ECO:0000256" key="7">
    <source>
        <dbReference type="HAMAP-Rule" id="MF_00350"/>
    </source>
</evidence>
<dbReference type="InterPro" id="IPR013632">
    <property type="entry name" value="Rad51_C"/>
</dbReference>
<keyword evidence="4 7" id="KW-0067">ATP-binding</keyword>
<evidence type="ECO:0000256" key="5">
    <source>
        <dbReference type="ARBA" id="ARBA00023125"/>
    </source>
</evidence>
<keyword evidence="5 7" id="KW-0238">DNA-binding</keyword>
<dbReference type="SUPFAM" id="SSF52540">
    <property type="entry name" value="P-loop containing nucleoside triphosphate hydrolases"/>
    <property type="match status" value="1"/>
</dbReference>
<name>A0A8J7YZW8_9ARCH</name>
<dbReference type="PANTHER" id="PTHR22942">
    <property type="entry name" value="RECA/RAD51/RADA DNA STRAND-PAIRING FAMILY MEMBER"/>
    <property type="match status" value="1"/>
</dbReference>
<organism evidence="9 11">
    <name type="scientific">Candidatus Altarchaeum hamiconexum</name>
    <dbReference type="NCBI Taxonomy" id="1803513"/>
    <lineage>
        <taxon>Archaea</taxon>
        <taxon>Candidatus Altarchaeota</taxon>
        <taxon>Candidatus Altiarchaeia</taxon>
        <taxon>Candidatus Altarchaeales</taxon>
        <taxon>Candidatus Altarchaeaceae</taxon>
        <taxon>Candidatus Altarchaeum</taxon>
    </lineage>
</organism>
<dbReference type="SMART" id="SM00382">
    <property type="entry name" value="AAA"/>
    <property type="match status" value="1"/>
</dbReference>
<evidence type="ECO:0000256" key="3">
    <source>
        <dbReference type="ARBA" id="ARBA00022741"/>
    </source>
</evidence>
<dbReference type="InterPro" id="IPR020588">
    <property type="entry name" value="RecA_ATP-bd"/>
</dbReference>
<gene>
    <name evidence="7 9" type="primary">radB</name>
    <name evidence="10" type="ORF">GW779_02725</name>
    <name evidence="9" type="ORF">GW910_05285</name>
</gene>
<dbReference type="GO" id="GO:0003684">
    <property type="term" value="F:damaged DNA binding"/>
    <property type="evidence" value="ECO:0007669"/>
    <property type="project" value="UniProtKB-UniRule"/>
</dbReference>
<dbReference type="GO" id="GO:0005524">
    <property type="term" value="F:ATP binding"/>
    <property type="evidence" value="ECO:0007669"/>
    <property type="project" value="UniProtKB-UniRule"/>
</dbReference>
<accession>A0A8J7YZW8</accession>
<dbReference type="EMBL" id="JAACVF010000145">
    <property type="protein sequence ID" value="NCN65455.1"/>
    <property type="molecule type" value="Genomic_DNA"/>
</dbReference>
<comment type="function">
    <text evidence="6 7">Involved in DNA repair and in homologous recombination. May regulate the cleavage reactions of the branch-structured DNA. Has a very weak ATPase activity that is not stimulated by DNA. Binds DNA but does not promote DNA strands exchange.</text>
</comment>
<evidence type="ECO:0000256" key="1">
    <source>
        <dbReference type="ARBA" id="ARBA00006876"/>
    </source>
</evidence>